<accession>A0A3L6SRR8</accession>
<reference evidence="3" key="1">
    <citation type="journal article" date="2019" name="Nat. Commun.">
        <title>The genome of broomcorn millet.</title>
        <authorList>
            <person name="Zou C."/>
            <person name="Miki D."/>
            <person name="Li D."/>
            <person name="Tang Q."/>
            <person name="Xiao L."/>
            <person name="Rajput S."/>
            <person name="Deng P."/>
            <person name="Jia W."/>
            <person name="Huang R."/>
            <person name="Zhang M."/>
            <person name="Sun Y."/>
            <person name="Hu J."/>
            <person name="Fu X."/>
            <person name="Schnable P.S."/>
            <person name="Li F."/>
            <person name="Zhang H."/>
            <person name="Feng B."/>
            <person name="Zhu X."/>
            <person name="Liu R."/>
            <person name="Schnable J.C."/>
            <person name="Zhu J.-K."/>
            <person name="Zhang H."/>
        </authorList>
    </citation>
    <scope>NUCLEOTIDE SEQUENCE [LARGE SCALE GENOMIC DNA]</scope>
</reference>
<dbReference type="EMBL" id="PQIB02000004">
    <property type="protein sequence ID" value="RLN24183.1"/>
    <property type="molecule type" value="Genomic_DNA"/>
</dbReference>
<gene>
    <name evidence="2" type="ORF">C2845_PM07G26720</name>
</gene>
<feature type="region of interest" description="Disordered" evidence="1">
    <location>
        <begin position="23"/>
        <end position="64"/>
    </location>
</feature>
<evidence type="ECO:0000313" key="3">
    <source>
        <dbReference type="Proteomes" id="UP000275267"/>
    </source>
</evidence>
<evidence type="ECO:0000256" key="1">
    <source>
        <dbReference type="SAM" id="MobiDB-lite"/>
    </source>
</evidence>
<feature type="compositionally biased region" description="Polar residues" evidence="1">
    <location>
        <begin position="32"/>
        <end position="55"/>
    </location>
</feature>
<proteinExistence type="predicted"/>
<protein>
    <submittedName>
        <fullName evidence="2">Uncharacterized protein</fullName>
    </submittedName>
</protein>
<keyword evidence="3" id="KW-1185">Reference proteome</keyword>
<sequence length="64" mass="6711">MAVSCRHPSECCVHSSVVGIGISSSSGKGSPTMMQRGNPSRISSPFTPISSSRTSCLPRRGEML</sequence>
<name>A0A3L6SRR8_PANMI</name>
<evidence type="ECO:0000313" key="2">
    <source>
        <dbReference type="EMBL" id="RLN24183.1"/>
    </source>
</evidence>
<comment type="caution">
    <text evidence="2">The sequence shown here is derived from an EMBL/GenBank/DDBJ whole genome shotgun (WGS) entry which is preliminary data.</text>
</comment>
<dbReference type="AlphaFoldDB" id="A0A3L6SRR8"/>
<organism evidence="2 3">
    <name type="scientific">Panicum miliaceum</name>
    <name type="common">Proso millet</name>
    <name type="synonym">Broomcorn millet</name>
    <dbReference type="NCBI Taxonomy" id="4540"/>
    <lineage>
        <taxon>Eukaryota</taxon>
        <taxon>Viridiplantae</taxon>
        <taxon>Streptophyta</taxon>
        <taxon>Embryophyta</taxon>
        <taxon>Tracheophyta</taxon>
        <taxon>Spermatophyta</taxon>
        <taxon>Magnoliopsida</taxon>
        <taxon>Liliopsida</taxon>
        <taxon>Poales</taxon>
        <taxon>Poaceae</taxon>
        <taxon>PACMAD clade</taxon>
        <taxon>Panicoideae</taxon>
        <taxon>Panicodae</taxon>
        <taxon>Paniceae</taxon>
        <taxon>Panicinae</taxon>
        <taxon>Panicum</taxon>
        <taxon>Panicum sect. Panicum</taxon>
    </lineage>
</organism>
<dbReference type="Proteomes" id="UP000275267">
    <property type="component" value="Unassembled WGS sequence"/>
</dbReference>